<evidence type="ECO:0000313" key="2">
    <source>
        <dbReference type="Proteomes" id="UP000663881"/>
    </source>
</evidence>
<organism evidence="1 2">
    <name type="scientific">Adineta steineri</name>
    <dbReference type="NCBI Taxonomy" id="433720"/>
    <lineage>
        <taxon>Eukaryota</taxon>
        <taxon>Metazoa</taxon>
        <taxon>Spiralia</taxon>
        <taxon>Gnathifera</taxon>
        <taxon>Rotifera</taxon>
        <taxon>Eurotatoria</taxon>
        <taxon>Bdelloidea</taxon>
        <taxon>Adinetida</taxon>
        <taxon>Adinetidae</taxon>
        <taxon>Adineta</taxon>
    </lineage>
</organism>
<evidence type="ECO:0000313" key="1">
    <source>
        <dbReference type="EMBL" id="CAF4135598.1"/>
    </source>
</evidence>
<protein>
    <submittedName>
        <fullName evidence="1">Uncharacterized protein</fullName>
    </submittedName>
</protein>
<dbReference type="AlphaFoldDB" id="A0A819X5T2"/>
<proteinExistence type="predicted"/>
<reference evidence="1" key="1">
    <citation type="submission" date="2021-02" db="EMBL/GenBank/DDBJ databases">
        <authorList>
            <person name="Nowell W R."/>
        </authorList>
    </citation>
    <scope>NUCLEOTIDE SEQUENCE</scope>
</reference>
<dbReference type="EMBL" id="CAJOAY010006278">
    <property type="protein sequence ID" value="CAF4135598.1"/>
    <property type="molecule type" value="Genomic_DNA"/>
</dbReference>
<name>A0A819X5T2_9BILA</name>
<gene>
    <name evidence="1" type="ORF">OKA104_LOCUS37476</name>
</gene>
<sequence>MSEEEVENKLLKGIEHLGCITIVNSLRSVRISDIRGYSIKDQKQIFNSIYTQAKLYSSVTDDKMNDDISVDSQILAQLTTSSYVWKQYFHTHQILSAKNYEEYINDSPLYKFHLANRISTHPLLDNRQLNEQTSATWKSLIYINLPQHIYLKDYKIQDVILFLAVTYFELATAVYNLNKYSLNQFTLHVQDISSAYVHPSTRGYQYESSVKKIKTLHGTSITIISQLSNDNNNCSSYNLLHPYVVLLPGAETTFLPVRIQKFIYSNKINIKMNQSTNIEVRGIYHDNIYSIGQ</sequence>
<comment type="caution">
    <text evidence="1">The sequence shown here is derived from an EMBL/GenBank/DDBJ whole genome shotgun (WGS) entry which is preliminary data.</text>
</comment>
<dbReference type="Proteomes" id="UP000663881">
    <property type="component" value="Unassembled WGS sequence"/>
</dbReference>
<accession>A0A819X5T2</accession>